<keyword evidence="4" id="KW-1185">Reference proteome</keyword>
<dbReference type="SUPFAM" id="SSF52833">
    <property type="entry name" value="Thioredoxin-like"/>
    <property type="match status" value="1"/>
</dbReference>
<comment type="caution">
    <text evidence="3">The sequence shown here is derived from an EMBL/GenBank/DDBJ whole genome shotgun (WGS) entry which is preliminary data.</text>
</comment>
<evidence type="ECO:0008006" key="5">
    <source>
        <dbReference type="Google" id="ProtNLM"/>
    </source>
</evidence>
<dbReference type="Proteomes" id="UP000826573">
    <property type="component" value="Unassembled WGS sequence"/>
</dbReference>
<accession>A0A9P8HSR1</accession>
<feature type="domain" description="Glutathione S-transferase UstS-like C-terminal" evidence="2">
    <location>
        <begin position="116"/>
        <end position="240"/>
    </location>
</feature>
<protein>
    <recommendedName>
        <fullName evidence="5">Glutathione S-transferase</fullName>
    </recommendedName>
</protein>
<dbReference type="InterPro" id="IPR036249">
    <property type="entry name" value="Thioredoxin-like_sf"/>
</dbReference>
<dbReference type="CDD" id="cd00299">
    <property type="entry name" value="GST_C_family"/>
    <property type="match status" value="1"/>
</dbReference>
<name>A0A9P8HSR1_9HYPO</name>
<evidence type="ECO:0000313" key="3">
    <source>
        <dbReference type="EMBL" id="KAH0530277.1"/>
    </source>
</evidence>
<organism evidence="3 4">
    <name type="scientific">Trichoderma semiorbis</name>
    <dbReference type="NCBI Taxonomy" id="1491008"/>
    <lineage>
        <taxon>Eukaryota</taxon>
        <taxon>Fungi</taxon>
        <taxon>Dikarya</taxon>
        <taxon>Ascomycota</taxon>
        <taxon>Pezizomycotina</taxon>
        <taxon>Sordariomycetes</taxon>
        <taxon>Hypocreomycetidae</taxon>
        <taxon>Hypocreales</taxon>
        <taxon>Hypocreaceae</taxon>
        <taxon>Trichoderma</taxon>
    </lineage>
</organism>
<feature type="domain" description="GST N-terminal" evidence="1">
    <location>
        <begin position="22"/>
        <end position="92"/>
    </location>
</feature>
<dbReference type="SUPFAM" id="SSF47616">
    <property type="entry name" value="GST C-terminal domain-like"/>
    <property type="match status" value="1"/>
</dbReference>
<proteinExistence type="predicted"/>
<dbReference type="CDD" id="cd03038">
    <property type="entry name" value="GST_N_etherase_LigE"/>
    <property type="match status" value="1"/>
</dbReference>
<reference evidence="3 4" key="1">
    <citation type="submission" date="2021-08" db="EMBL/GenBank/DDBJ databases">
        <title>The highly contiguous genome resource for Trichoderma semiorbis FJ059, a fungal antagonistic to plant pathogens.</title>
        <authorList>
            <person name="Liu T."/>
        </authorList>
    </citation>
    <scope>NUCLEOTIDE SEQUENCE [LARGE SCALE GENOMIC DNA]</scope>
    <source>
        <strain evidence="3 4">FJ059</strain>
    </source>
</reference>
<dbReference type="Pfam" id="PF22041">
    <property type="entry name" value="GST_C_7"/>
    <property type="match status" value="1"/>
</dbReference>
<evidence type="ECO:0000313" key="4">
    <source>
        <dbReference type="Proteomes" id="UP000826573"/>
    </source>
</evidence>
<dbReference type="Pfam" id="PF13409">
    <property type="entry name" value="GST_N_2"/>
    <property type="match status" value="1"/>
</dbReference>
<evidence type="ECO:0000259" key="2">
    <source>
        <dbReference type="Pfam" id="PF22041"/>
    </source>
</evidence>
<sequence>MAMGSQEITLFDLPSKEPCASWSLNPWKTRFLLNYKGLEYKTEWLNYPEIAPRIRPHLPPNETGRAYSIPTIQFPDGTYVMESRKIAEAIEQRHPSPPVYLDDPTVQKIERLVFKSIKPLYPLLMYKISQVILTEKSYDYWVGQYTREYGMTLDEYERQFGGEKAWAAAQPAMSELTAILKGKQAEGPFFLGKEVSYADFVWLGGLIFVKRTDENLYQELLDRTGDRAAHERLFEACAPWMKRDDY</sequence>
<dbReference type="InterPro" id="IPR054416">
    <property type="entry name" value="GST_UstS-like_C"/>
</dbReference>
<dbReference type="EMBL" id="JAIMJC010000002">
    <property type="protein sequence ID" value="KAH0530277.1"/>
    <property type="molecule type" value="Genomic_DNA"/>
</dbReference>
<dbReference type="AlphaFoldDB" id="A0A9P8HSR1"/>
<dbReference type="InterPro" id="IPR036282">
    <property type="entry name" value="Glutathione-S-Trfase_C_sf"/>
</dbReference>
<gene>
    <name evidence="3" type="ORF">TsFJ059_004919</name>
</gene>
<evidence type="ECO:0000259" key="1">
    <source>
        <dbReference type="Pfam" id="PF13409"/>
    </source>
</evidence>
<dbReference type="Gene3D" id="3.40.30.10">
    <property type="entry name" value="Glutaredoxin"/>
    <property type="match status" value="1"/>
</dbReference>
<dbReference type="Gene3D" id="1.20.1050.10">
    <property type="match status" value="1"/>
</dbReference>
<dbReference type="InterPro" id="IPR004045">
    <property type="entry name" value="Glutathione_S-Trfase_N"/>
</dbReference>